<feature type="domain" description="Polymerase nucleotidyl transferase" evidence="1">
    <location>
        <begin position="21"/>
        <end position="113"/>
    </location>
</feature>
<gene>
    <name evidence="2" type="ORF">VPK24_16360</name>
</gene>
<dbReference type="RefSeq" id="WP_393015010.1">
    <property type="nucleotide sequence ID" value="NZ_JAZAQF010000088.1"/>
</dbReference>
<dbReference type="Proteomes" id="UP001604335">
    <property type="component" value="Unassembled WGS sequence"/>
</dbReference>
<evidence type="ECO:0000313" key="3">
    <source>
        <dbReference type="Proteomes" id="UP001604335"/>
    </source>
</evidence>
<dbReference type="Gene3D" id="3.30.460.10">
    <property type="entry name" value="Beta Polymerase, domain 2"/>
    <property type="match status" value="1"/>
</dbReference>
<reference evidence="3" key="1">
    <citation type="journal article" date="2024" name="Algal Res.">
        <title>Biochemical, toxicological and genomic investigation of a high-biomass producing Limnothrix strain isolated from Italian shallow drinking water reservoir.</title>
        <authorList>
            <person name="Simonazzi M."/>
            <person name="Shishido T.K."/>
            <person name="Delbaje E."/>
            <person name="Wahlsten M."/>
            <person name="Fewer D.P."/>
            <person name="Sivonen K."/>
            <person name="Pezzolesi L."/>
            <person name="Pistocchi R."/>
        </authorList>
    </citation>
    <scope>NUCLEOTIDE SEQUENCE [LARGE SCALE GENOMIC DNA]</scope>
    <source>
        <strain evidence="3">LRLZ20PSL1</strain>
    </source>
</reference>
<dbReference type="InterPro" id="IPR043519">
    <property type="entry name" value="NT_sf"/>
</dbReference>
<organism evidence="2 3">
    <name type="scientific">Limnothrix redekei LRLZ20PSL1</name>
    <dbReference type="NCBI Taxonomy" id="3112953"/>
    <lineage>
        <taxon>Bacteria</taxon>
        <taxon>Bacillati</taxon>
        <taxon>Cyanobacteriota</taxon>
        <taxon>Cyanophyceae</taxon>
        <taxon>Pseudanabaenales</taxon>
        <taxon>Pseudanabaenaceae</taxon>
        <taxon>Limnothrix</taxon>
    </lineage>
</organism>
<name>A0ABW7CG39_9CYAN</name>
<evidence type="ECO:0000313" key="2">
    <source>
        <dbReference type="EMBL" id="MFG3819219.1"/>
    </source>
</evidence>
<protein>
    <submittedName>
        <fullName evidence="2">Nucleotidyltransferase domain-containing protein</fullName>
    </submittedName>
</protein>
<dbReference type="Pfam" id="PF01909">
    <property type="entry name" value="NTP_transf_2"/>
    <property type="match status" value="1"/>
</dbReference>
<accession>A0ABW7CG39</accession>
<dbReference type="EMBL" id="JAZAQF010000088">
    <property type="protein sequence ID" value="MFG3819219.1"/>
    <property type="molecule type" value="Genomic_DNA"/>
</dbReference>
<evidence type="ECO:0000259" key="1">
    <source>
        <dbReference type="Pfam" id="PF01909"/>
    </source>
</evidence>
<sequence length="120" mass="13988">MKTDTVSIQEIYDRLAITPEQLRDFCIRWQIAELAVFGSILRDDFRSDGKKSSDVDFLFCYLPNANMSLLRRSRMVIELEALCCRSVDLILLKEVLTSHNLNRRNDILDSAVWIYGQKSR</sequence>
<comment type="caution">
    <text evidence="2">The sequence shown here is derived from an EMBL/GenBank/DDBJ whole genome shotgun (WGS) entry which is preliminary data.</text>
</comment>
<dbReference type="InterPro" id="IPR002934">
    <property type="entry name" value="Polymerase_NTP_transf_dom"/>
</dbReference>
<proteinExistence type="predicted"/>
<keyword evidence="3" id="KW-1185">Reference proteome</keyword>
<dbReference type="SUPFAM" id="SSF81301">
    <property type="entry name" value="Nucleotidyltransferase"/>
    <property type="match status" value="1"/>
</dbReference>